<dbReference type="PANTHER" id="PTHR30319:SF1">
    <property type="entry name" value="TRANSCRIPTIONAL REPRESSOR PAAX"/>
    <property type="match status" value="1"/>
</dbReference>
<dbReference type="GO" id="GO:0006351">
    <property type="term" value="P:DNA-templated transcription"/>
    <property type="evidence" value="ECO:0007669"/>
    <property type="project" value="TreeGrafter"/>
</dbReference>
<evidence type="ECO:0000259" key="1">
    <source>
        <dbReference type="Pfam" id="PF07848"/>
    </source>
</evidence>
<dbReference type="RefSeq" id="WP_184564745.1">
    <property type="nucleotide sequence ID" value="NZ_JACIEI010000004.1"/>
</dbReference>
<dbReference type="AlphaFoldDB" id="A0A7W6E8P4"/>
<dbReference type="InterPro" id="IPR013225">
    <property type="entry name" value="PaaX_C"/>
</dbReference>
<name>A0A7W6E8P4_9RHOB</name>
<organism evidence="3 4">
    <name type="scientific">Sulfitobacter undariae</name>
    <dbReference type="NCBI Taxonomy" id="1563671"/>
    <lineage>
        <taxon>Bacteria</taxon>
        <taxon>Pseudomonadati</taxon>
        <taxon>Pseudomonadota</taxon>
        <taxon>Alphaproteobacteria</taxon>
        <taxon>Rhodobacterales</taxon>
        <taxon>Roseobacteraceae</taxon>
        <taxon>Sulfitobacter</taxon>
    </lineage>
</organism>
<dbReference type="Gene3D" id="1.20.58.1460">
    <property type="match status" value="1"/>
</dbReference>
<feature type="domain" description="Transcriptional repressor PaaX-like C-terminal" evidence="2">
    <location>
        <begin position="173"/>
        <end position="237"/>
    </location>
</feature>
<dbReference type="Pfam" id="PF07848">
    <property type="entry name" value="PaaX"/>
    <property type="match status" value="1"/>
</dbReference>
<evidence type="ECO:0000313" key="3">
    <source>
        <dbReference type="EMBL" id="MBB3994065.1"/>
    </source>
</evidence>
<evidence type="ECO:0000259" key="2">
    <source>
        <dbReference type="Pfam" id="PF08223"/>
    </source>
</evidence>
<dbReference type="Pfam" id="PF08223">
    <property type="entry name" value="PaaX_C"/>
    <property type="match status" value="1"/>
</dbReference>
<accession>A0A7W6E8P4</accession>
<dbReference type="InterPro" id="IPR012906">
    <property type="entry name" value="PaaX-like_N"/>
</dbReference>
<dbReference type="Gene3D" id="1.10.10.10">
    <property type="entry name" value="Winged helix-like DNA-binding domain superfamily/Winged helix DNA-binding domain"/>
    <property type="match status" value="1"/>
</dbReference>
<reference evidence="3 4" key="1">
    <citation type="submission" date="2020-08" db="EMBL/GenBank/DDBJ databases">
        <title>Genomic Encyclopedia of Type Strains, Phase IV (KMG-IV): sequencing the most valuable type-strain genomes for metagenomic binning, comparative biology and taxonomic classification.</title>
        <authorList>
            <person name="Goeker M."/>
        </authorList>
    </citation>
    <scope>NUCLEOTIDE SEQUENCE [LARGE SCALE GENOMIC DNA]</scope>
    <source>
        <strain evidence="3 4">DSM 102234</strain>
    </source>
</reference>
<keyword evidence="4" id="KW-1185">Reference proteome</keyword>
<dbReference type="Proteomes" id="UP000530268">
    <property type="component" value="Unassembled WGS sequence"/>
</dbReference>
<proteinExistence type="predicted"/>
<dbReference type="PANTHER" id="PTHR30319">
    <property type="entry name" value="PHENYLACETIC ACID REGULATOR-RELATED TRANSCRIPTIONAL REPRESSOR"/>
    <property type="match status" value="1"/>
</dbReference>
<dbReference type="EMBL" id="JACIEI010000004">
    <property type="protein sequence ID" value="MBB3994065.1"/>
    <property type="molecule type" value="Genomic_DNA"/>
</dbReference>
<dbReference type="InterPro" id="IPR036388">
    <property type="entry name" value="WH-like_DNA-bd_sf"/>
</dbReference>
<feature type="domain" description="Transcriptional repressor PaaX-like N-terminal" evidence="1">
    <location>
        <begin position="22"/>
        <end position="86"/>
    </location>
</feature>
<dbReference type="Gene3D" id="3.30.70.2670">
    <property type="match status" value="1"/>
</dbReference>
<gene>
    <name evidence="3" type="ORF">GGR95_001706</name>
</gene>
<dbReference type="SUPFAM" id="SSF46785">
    <property type="entry name" value="Winged helix' DNA-binding domain"/>
    <property type="match status" value="1"/>
</dbReference>
<protein>
    <submittedName>
        <fullName evidence="3">Phenylacetic acid degradation operon negative regulatory protein</fullName>
    </submittedName>
</protein>
<comment type="caution">
    <text evidence="3">The sequence shown here is derived from an EMBL/GenBank/DDBJ whole genome shotgun (WGS) entry which is preliminary data.</text>
</comment>
<sequence>MPPETFDQTKTALLALGGQRVWSLMVSLFGDLALTEGSTIDGPVLTAVMGTMDIRPEAVRVALHRLRNDGWIVSHKHGRTRRHSLTKASRAETVKASAHIFAAPAAQDSQWQLALLDDADTTSRETMEKRGFAQLLPRVYLGALGAQAPENALSLSGRSAPQWIRQQIGQQMLEVEYTTLLPILETAEKTLMAGHLDPLQTAVLRCLIVHNWRRIVLRHPALPPALLPDDWAGHRCHLRVIRLLNRFPRPPLIHIAPT</sequence>
<evidence type="ECO:0000313" key="4">
    <source>
        <dbReference type="Proteomes" id="UP000530268"/>
    </source>
</evidence>
<dbReference type="InterPro" id="IPR036390">
    <property type="entry name" value="WH_DNA-bd_sf"/>
</dbReference>